<keyword evidence="2" id="KW-1185">Reference proteome</keyword>
<protein>
    <submittedName>
        <fullName evidence="1">Uncharacterized protein</fullName>
    </submittedName>
</protein>
<gene>
    <name evidence="1" type="ORF">PHMEG_00018502</name>
</gene>
<dbReference type="AlphaFoldDB" id="A0A225VV75"/>
<name>A0A225VV75_9STRA</name>
<evidence type="ECO:0000313" key="1">
    <source>
        <dbReference type="EMBL" id="OWZ08889.1"/>
    </source>
</evidence>
<sequence>MWIKLIWTPSKRDGDDVKHTRYDINRVRSQNRSLYKRCRPNPPEEHDDLILDQVDIPLLQTTGDAQVSAFRPSAMEKHIHDAVIHPSLPGKISQFVMESAQQGHWTKFLATPPVLQLAYDLSFGIRGLSVMRVRRFIQELEPQSSTTGINMTIFGRSNALQPASPLFSLRYIVDTFETLLLFGQCFYNNTVCDFIKANAECMARMSVLSQPDVATCDMLVHWLNSKLGKFHSEIFAANLQKRLVLDLSSPESMAI</sequence>
<reference evidence="2" key="1">
    <citation type="submission" date="2017-03" db="EMBL/GenBank/DDBJ databases">
        <title>Phytopthora megakarya and P. palmivora, two closely related causual agents of cacao black pod achieved similar genome size and gene model numbers by different mechanisms.</title>
        <authorList>
            <person name="Ali S."/>
            <person name="Shao J."/>
            <person name="Larry D.J."/>
            <person name="Kronmiller B."/>
            <person name="Shen D."/>
            <person name="Strem M.D."/>
            <person name="Melnick R.L."/>
            <person name="Guiltinan M.J."/>
            <person name="Tyler B.M."/>
            <person name="Meinhardt L.W."/>
            <person name="Bailey B.A."/>
        </authorList>
    </citation>
    <scope>NUCLEOTIDE SEQUENCE [LARGE SCALE GENOMIC DNA]</scope>
    <source>
        <strain evidence="2">zdho120</strain>
    </source>
</reference>
<proteinExistence type="predicted"/>
<dbReference type="Proteomes" id="UP000198211">
    <property type="component" value="Unassembled WGS sequence"/>
</dbReference>
<dbReference type="OrthoDB" id="124649at2759"/>
<dbReference type="EMBL" id="NBNE01002987">
    <property type="protein sequence ID" value="OWZ08889.1"/>
    <property type="molecule type" value="Genomic_DNA"/>
</dbReference>
<accession>A0A225VV75</accession>
<organism evidence="1 2">
    <name type="scientific">Phytophthora megakarya</name>
    <dbReference type="NCBI Taxonomy" id="4795"/>
    <lineage>
        <taxon>Eukaryota</taxon>
        <taxon>Sar</taxon>
        <taxon>Stramenopiles</taxon>
        <taxon>Oomycota</taxon>
        <taxon>Peronosporomycetes</taxon>
        <taxon>Peronosporales</taxon>
        <taxon>Peronosporaceae</taxon>
        <taxon>Phytophthora</taxon>
    </lineage>
</organism>
<comment type="caution">
    <text evidence="1">The sequence shown here is derived from an EMBL/GenBank/DDBJ whole genome shotgun (WGS) entry which is preliminary data.</text>
</comment>
<evidence type="ECO:0000313" key="2">
    <source>
        <dbReference type="Proteomes" id="UP000198211"/>
    </source>
</evidence>